<dbReference type="GO" id="GO:0000981">
    <property type="term" value="F:DNA-binding transcription factor activity, RNA polymerase II-specific"/>
    <property type="evidence" value="ECO:0007669"/>
    <property type="project" value="TreeGrafter"/>
</dbReference>
<dbReference type="InterPro" id="IPR036638">
    <property type="entry name" value="HLH_DNA-bd_sf"/>
</dbReference>
<comment type="similarity">
    <text evidence="1">Belongs to the bHLH protein family.</text>
</comment>
<keyword evidence="2" id="KW-0805">Transcription regulation</keyword>
<evidence type="ECO:0000256" key="4">
    <source>
        <dbReference type="SAM" id="MobiDB-lite"/>
    </source>
</evidence>
<evidence type="ECO:0000259" key="5">
    <source>
        <dbReference type="PROSITE" id="PS50888"/>
    </source>
</evidence>
<gene>
    <name evidence="6" type="ORF">LUZ62_030652</name>
</gene>
<dbReference type="Proteomes" id="UP001140206">
    <property type="component" value="Chromosome 1"/>
</dbReference>
<comment type="caution">
    <text evidence="6">The sequence shown here is derived from an EMBL/GenBank/DDBJ whole genome shotgun (WGS) entry which is preliminary data.</text>
</comment>
<feature type="region of interest" description="Disordered" evidence="4">
    <location>
        <begin position="1"/>
        <end position="34"/>
    </location>
</feature>
<protein>
    <submittedName>
        <fullName evidence="6">Basic helix-loop-helix (BHLH) DNA-binding superfamily protein</fullName>
    </submittedName>
</protein>
<feature type="domain" description="BHLH" evidence="5">
    <location>
        <begin position="19"/>
        <end position="78"/>
    </location>
</feature>
<name>A0AAV8HR58_9POAL</name>
<dbReference type="PANTHER" id="PTHR13935:SF52">
    <property type="entry name" value="OS01G0108400 PROTEIN"/>
    <property type="match status" value="1"/>
</dbReference>
<dbReference type="GO" id="GO:0046983">
    <property type="term" value="F:protein dimerization activity"/>
    <property type="evidence" value="ECO:0007669"/>
    <property type="project" value="InterPro"/>
</dbReference>
<evidence type="ECO:0000256" key="2">
    <source>
        <dbReference type="ARBA" id="ARBA00023015"/>
    </source>
</evidence>
<reference evidence="6" key="1">
    <citation type="submission" date="2022-08" db="EMBL/GenBank/DDBJ databases">
        <authorList>
            <person name="Marques A."/>
        </authorList>
    </citation>
    <scope>NUCLEOTIDE SEQUENCE</scope>
    <source>
        <strain evidence="6">RhyPub2mFocal</strain>
        <tissue evidence="6">Leaves</tissue>
    </source>
</reference>
<dbReference type="AlphaFoldDB" id="A0AAV8HR58"/>
<dbReference type="InterPro" id="IPR011598">
    <property type="entry name" value="bHLH_dom"/>
</dbReference>
<dbReference type="GO" id="GO:0090575">
    <property type="term" value="C:RNA polymerase II transcription regulator complex"/>
    <property type="evidence" value="ECO:0007669"/>
    <property type="project" value="TreeGrafter"/>
</dbReference>
<keyword evidence="6" id="KW-0238">DNA-binding</keyword>
<evidence type="ECO:0000256" key="1">
    <source>
        <dbReference type="ARBA" id="ARBA00005510"/>
    </source>
</evidence>
<proteinExistence type="inferred from homology"/>
<dbReference type="EMBL" id="JAMFTS010000001">
    <property type="protein sequence ID" value="KAJ4818086.1"/>
    <property type="molecule type" value="Genomic_DNA"/>
</dbReference>
<evidence type="ECO:0000313" key="7">
    <source>
        <dbReference type="Proteomes" id="UP001140206"/>
    </source>
</evidence>
<dbReference type="PANTHER" id="PTHR13935">
    <property type="entry name" value="ACHAETE-SCUTE TRANSCRIPTION FACTOR-RELATED"/>
    <property type="match status" value="1"/>
</dbReference>
<feature type="compositionally biased region" description="Basic and acidic residues" evidence="4">
    <location>
        <begin position="20"/>
        <end position="34"/>
    </location>
</feature>
<dbReference type="SUPFAM" id="SSF47459">
    <property type="entry name" value="HLH, helix-loop-helix DNA-binding domain"/>
    <property type="match status" value="1"/>
</dbReference>
<dbReference type="GO" id="GO:0000977">
    <property type="term" value="F:RNA polymerase II transcription regulatory region sequence-specific DNA binding"/>
    <property type="evidence" value="ECO:0007669"/>
    <property type="project" value="TreeGrafter"/>
</dbReference>
<evidence type="ECO:0000256" key="3">
    <source>
        <dbReference type="ARBA" id="ARBA00023163"/>
    </source>
</evidence>
<dbReference type="PROSITE" id="PS50888">
    <property type="entry name" value="BHLH"/>
    <property type="match status" value="1"/>
</dbReference>
<evidence type="ECO:0000313" key="6">
    <source>
        <dbReference type="EMBL" id="KAJ4818086.1"/>
    </source>
</evidence>
<organism evidence="6 7">
    <name type="scientific">Rhynchospora pubera</name>
    <dbReference type="NCBI Taxonomy" id="906938"/>
    <lineage>
        <taxon>Eukaryota</taxon>
        <taxon>Viridiplantae</taxon>
        <taxon>Streptophyta</taxon>
        <taxon>Embryophyta</taxon>
        <taxon>Tracheophyta</taxon>
        <taxon>Spermatophyta</taxon>
        <taxon>Magnoliopsida</taxon>
        <taxon>Liliopsida</taxon>
        <taxon>Poales</taxon>
        <taxon>Cyperaceae</taxon>
        <taxon>Cyperoideae</taxon>
        <taxon>Rhynchosporeae</taxon>
        <taxon>Rhynchospora</taxon>
    </lineage>
</organism>
<accession>A0AAV8HR58</accession>
<feature type="compositionally biased region" description="Gly residues" evidence="4">
    <location>
        <begin position="1"/>
        <end position="18"/>
    </location>
</feature>
<sequence>MESCSGSGGSFSTGGAQGGRKMERKDKERERRQQMKELCCHLSSLISTHTHFPSSSNSQDVMTQKDNLDGAVTYILKLKERVEELRELRDSKSISIRGTKRNINRSNIPTSSKMAVPSVPPVIEVRSEDTNLEVVLVCGLHNGFKLHKMIGILEEEGALVKNANFSVVSDKVFYTIHSQALSPRIGVEASRVLERLQDLVS</sequence>
<dbReference type="InterPro" id="IPR015660">
    <property type="entry name" value="MASH1/Ascl1a-like"/>
</dbReference>
<dbReference type="Gene3D" id="4.10.280.10">
    <property type="entry name" value="Helix-loop-helix DNA-binding domain"/>
    <property type="match status" value="1"/>
</dbReference>
<keyword evidence="7" id="KW-1185">Reference proteome</keyword>
<keyword evidence="3" id="KW-0804">Transcription</keyword>